<reference evidence="1 2" key="1">
    <citation type="submission" date="2023-04" db="EMBL/GenBank/DDBJ databases">
        <title>Luteimonas endophyticus RD2P54.</title>
        <authorList>
            <person name="Sun J.-Q."/>
        </authorList>
    </citation>
    <scope>NUCLEOTIDE SEQUENCE [LARGE SCALE GENOMIC DNA]</scope>
    <source>
        <strain evidence="1 2">RD2P54</strain>
    </source>
</reference>
<dbReference type="Proteomes" id="UP001156940">
    <property type="component" value="Unassembled WGS sequence"/>
</dbReference>
<feature type="non-terminal residue" evidence="1">
    <location>
        <position position="1"/>
    </location>
</feature>
<name>A0ABT6J653_9GAMM</name>
<proteinExistence type="predicted"/>
<keyword evidence="2" id="KW-1185">Reference proteome</keyword>
<protein>
    <submittedName>
        <fullName evidence="1">Uncharacterized protein</fullName>
    </submittedName>
</protein>
<evidence type="ECO:0000313" key="1">
    <source>
        <dbReference type="EMBL" id="MDH5822080.1"/>
    </source>
</evidence>
<sequence length="104" mass="10835">YVASCRARAAEIAAAILAGSMPLLDGCHLLDQLSSAVEVPDNDPDFGAFSLIQSETDALPIGQARGLWTRDALAGLEPEIQSATIWAEPIALPACKSVVARFGA</sequence>
<accession>A0ABT6J653</accession>
<comment type="caution">
    <text evidence="1">The sequence shown here is derived from an EMBL/GenBank/DDBJ whole genome shotgun (WGS) entry which is preliminary data.</text>
</comment>
<dbReference type="EMBL" id="JARXRM010000016">
    <property type="protein sequence ID" value="MDH5822080.1"/>
    <property type="molecule type" value="Genomic_DNA"/>
</dbReference>
<organism evidence="1 2">
    <name type="scientific">Luteimonas endophytica</name>
    <dbReference type="NCBI Taxonomy" id="3042023"/>
    <lineage>
        <taxon>Bacteria</taxon>
        <taxon>Pseudomonadati</taxon>
        <taxon>Pseudomonadota</taxon>
        <taxon>Gammaproteobacteria</taxon>
        <taxon>Lysobacterales</taxon>
        <taxon>Lysobacteraceae</taxon>
        <taxon>Luteimonas</taxon>
    </lineage>
</organism>
<dbReference type="RefSeq" id="WP_280572925.1">
    <property type="nucleotide sequence ID" value="NZ_JARXRM010000016.1"/>
</dbReference>
<gene>
    <name evidence="1" type="ORF">QFW77_03605</name>
</gene>
<evidence type="ECO:0000313" key="2">
    <source>
        <dbReference type="Proteomes" id="UP001156940"/>
    </source>
</evidence>